<feature type="transmembrane region" description="Helical" evidence="1">
    <location>
        <begin position="241"/>
        <end position="266"/>
    </location>
</feature>
<dbReference type="InterPro" id="IPR013083">
    <property type="entry name" value="Znf_RING/FYVE/PHD"/>
</dbReference>
<protein>
    <submittedName>
        <fullName evidence="2">Transmembrane protein, putative</fullName>
    </submittedName>
</protein>
<gene>
    <name evidence="2" type="ORF">BSAL_32245</name>
</gene>
<keyword evidence="1" id="KW-1133">Transmembrane helix</keyword>
<sequence length="306" mass="33694">MGELYKPCSCDSLIHRSCLRQWRTGWINPRNYFSCPNCMYSYNLEQVRPPTTESKERMKSNYRVSVIKVWVTVVLAFAGMVAALAGISYGCDTADKNIPVAVRCLMTSVVGGFPNSNSTAAWREDFKRPDVAVWPYYTVFGLFLTSVLVLISFVCFGSMFEESDRRRTGHCNCVDDCCSGASNGPIYIWTDPTYYGHHHHFHTHNNSSCCDDCGNSCGSHHGGCNGCECSGSGGSNDIRGVIATIILIIVVTIIVSAIVTLALFAMKKCSLLYDRLTAMLASQHSELEGETVVLGIGESWRPNDAV</sequence>
<reference evidence="3" key="1">
    <citation type="submission" date="2015-09" db="EMBL/GenBank/DDBJ databases">
        <authorList>
            <consortium name="Pathogen Informatics"/>
        </authorList>
    </citation>
    <scope>NUCLEOTIDE SEQUENCE [LARGE SCALE GENOMIC DNA]</scope>
    <source>
        <strain evidence="3">Lake Konstanz</strain>
    </source>
</reference>
<organism evidence="2 3">
    <name type="scientific">Bodo saltans</name>
    <name type="common">Flagellated protozoan</name>
    <dbReference type="NCBI Taxonomy" id="75058"/>
    <lineage>
        <taxon>Eukaryota</taxon>
        <taxon>Discoba</taxon>
        <taxon>Euglenozoa</taxon>
        <taxon>Kinetoplastea</taxon>
        <taxon>Metakinetoplastina</taxon>
        <taxon>Eubodonida</taxon>
        <taxon>Bodonidae</taxon>
        <taxon>Bodo</taxon>
    </lineage>
</organism>
<accession>A0A0S4JJ21</accession>
<dbReference type="PANTHER" id="PTHR46347">
    <property type="entry name" value="RING/FYVE/PHD ZINC FINGER SUPERFAMILY PROTEIN"/>
    <property type="match status" value="1"/>
</dbReference>
<name>A0A0S4JJ21_BODSA</name>
<dbReference type="PANTHER" id="PTHR46347:SF1">
    <property type="entry name" value="RING_FYVE_PHD ZINC FINGER SUPERFAMILY PROTEIN"/>
    <property type="match status" value="1"/>
</dbReference>
<evidence type="ECO:0000313" key="3">
    <source>
        <dbReference type="Proteomes" id="UP000051952"/>
    </source>
</evidence>
<dbReference type="VEuPathDB" id="TriTrypDB:BSAL_32245"/>
<dbReference type="EMBL" id="CYKH01001929">
    <property type="protein sequence ID" value="CUG91469.1"/>
    <property type="molecule type" value="Genomic_DNA"/>
</dbReference>
<keyword evidence="1 2" id="KW-0812">Transmembrane</keyword>
<keyword evidence="1" id="KW-0472">Membrane</keyword>
<keyword evidence="3" id="KW-1185">Reference proteome</keyword>
<feature type="transmembrane region" description="Helical" evidence="1">
    <location>
        <begin position="134"/>
        <end position="157"/>
    </location>
</feature>
<dbReference type="AlphaFoldDB" id="A0A0S4JJ21"/>
<evidence type="ECO:0000313" key="2">
    <source>
        <dbReference type="EMBL" id="CUG91469.1"/>
    </source>
</evidence>
<proteinExistence type="predicted"/>
<dbReference type="Proteomes" id="UP000051952">
    <property type="component" value="Unassembled WGS sequence"/>
</dbReference>
<dbReference type="Gene3D" id="3.30.40.10">
    <property type="entry name" value="Zinc/RING finger domain, C3HC4 (zinc finger)"/>
    <property type="match status" value="1"/>
</dbReference>
<evidence type="ECO:0000256" key="1">
    <source>
        <dbReference type="SAM" id="Phobius"/>
    </source>
</evidence>
<feature type="transmembrane region" description="Helical" evidence="1">
    <location>
        <begin position="67"/>
        <end position="89"/>
    </location>
</feature>